<comment type="caution">
    <text evidence="1">The sequence shown here is derived from an EMBL/GenBank/DDBJ whole genome shotgun (WGS) entry which is preliminary data.</text>
</comment>
<dbReference type="EMBL" id="SNRY01000059">
    <property type="protein sequence ID" value="KAA6348845.1"/>
    <property type="molecule type" value="Genomic_DNA"/>
</dbReference>
<reference evidence="1" key="1">
    <citation type="submission" date="2019-03" db="EMBL/GenBank/DDBJ databases">
        <title>Single cell metagenomics reveals metabolic interactions within the superorganism composed of flagellate Streblomastix strix and complex community of Bacteroidetes bacteria on its surface.</title>
        <authorList>
            <person name="Treitli S.C."/>
            <person name="Kolisko M."/>
            <person name="Husnik F."/>
            <person name="Keeling P."/>
            <person name="Hampl V."/>
        </authorList>
    </citation>
    <scope>NUCLEOTIDE SEQUENCE</scope>
    <source>
        <strain evidence="1">STM</strain>
    </source>
</reference>
<protein>
    <submittedName>
        <fullName evidence="1">Uncharacterized protein</fullName>
    </submittedName>
</protein>
<dbReference type="AlphaFoldDB" id="A0A5J4SUH7"/>
<gene>
    <name evidence="1" type="ORF">EZS27_003732</name>
</gene>
<name>A0A5J4SUH7_9ZZZZ</name>
<proteinExistence type="predicted"/>
<accession>A0A5J4SUH7</accession>
<evidence type="ECO:0000313" key="1">
    <source>
        <dbReference type="EMBL" id="KAA6348845.1"/>
    </source>
</evidence>
<sequence>MMKGFSNSSLFATAPQYKNGKFIQYSAYGEKQYGHTITTLKEEHLIDTKIVWEVGVNY</sequence>
<organism evidence="1">
    <name type="scientific">termite gut metagenome</name>
    <dbReference type="NCBI Taxonomy" id="433724"/>
    <lineage>
        <taxon>unclassified sequences</taxon>
        <taxon>metagenomes</taxon>
        <taxon>organismal metagenomes</taxon>
    </lineage>
</organism>